<organism evidence="1 2">
    <name type="scientific">Nostocoides australiense Ben110</name>
    <dbReference type="NCBI Taxonomy" id="1193182"/>
    <lineage>
        <taxon>Bacteria</taxon>
        <taxon>Bacillati</taxon>
        <taxon>Actinomycetota</taxon>
        <taxon>Actinomycetes</taxon>
        <taxon>Micrococcales</taxon>
        <taxon>Intrasporangiaceae</taxon>
        <taxon>Nostocoides</taxon>
    </lineage>
</organism>
<gene>
    <name evidence="1" type="ORF">BN11_4790002</name>
</gene>
<dbReference type="Proteomes" id="UP000035763">
    <property type="component" value="Unassembled WGS sequence"/>
</dbReference>
<dbReference type="EMBL" id="CAJA01000422">
    <property type="protein sequence ID" value="CCH74760.1"/>
    <property type="molecule type" value="Genomic_DNA"/>
</dbReference>
<dbReference type="STRING" id="1193182.BN11_4790002"/>
<reference evidence="1 2" key="1">
    <citation type="journal article" date="2013" name="ISME J.">
        <title>A metabolic model for members of the genus Tetrasphaera involved in enhanced biological phosphorus removal.</title>
        <authorList>
            <person name="Kristiansen R."/>
            <person name="Nguyen H.T.T."/>
            <person name="Saunders A.M."/>
            <person name="Nielsen J.L."/>
            <person name="Wimmer R."/>
            <person name="Le V.Q."/>
            <person name="McIlroy S.J."/>
            <person name="Petrovski S."/>
            <person name="Seviour R.J."/>
            <person name="Calteau A."/>
            <person name="Nielsen K.L."/>
            <person name="Nielsen P.H."/>
        </authorList>
    </citation>
    <scope>NUCLEOTIDE SEQUENCE [LARGE SCALE GENOMIC DNA]</scope>
    <source>
        <strain evidence="1 2">Ben110</strain>
    </source>
</reference>
<dbReference type="AlphaFoldDB" id="W6K161"/>
<evidence type="ECO:0000313" key="1">
    <source>
        <dbReference type="EMBL" id="CCH74760.1"/>
    </source>
</evidence>
<name>W6K161_9MICO</name>
<sequence>MLMGGPTTRMQDAVRLLMLINEAAEPVLTEEIADDPRLETAIGVVRTQVRLQKLDFWVRNPDYLANELLNDYVNGDQDPALLHMAGEILDGEEPELRRYPMLRYLFGAYEDLEDALAVLRQADLVVRRRKGRPGHVVQTNYFLLQAGRDMVVRIRAEYEDLAWYSFRSALVVQLASGHGATQLKDRQYIQEEYLQTPNGVRIPSITERARKRLADIRAGLEGESA</sequence>
<comment type="caution">
    <text evidence="1">The sequence shown here is derived from an EMBL/GenBank/DDBJ whole genome shotgun (WGS) entry which is preliminary data.</text>
</comment>
<keyword evidence="2" id="KW-1185">Reference proteome</keyword>
<proteinExistence type="predicted"/>
<accession>W6K161</accession>
<evidence type="ECO:0000313" key="2">
    <source>
        <dbReference type="Proteomes" id="UP000035763"/>
    </source>
</evidence>
<protein>
    <submittedName>
        <fullName evidence="1">Uncharacterized protein</fullName>
    </submittedName>
</protein>